<dbReference type="AlphaFoldDB" id="A0A7J8EK31"/>
<dbReference type="Proteomes" id="UP000593571">
    <property type="component" value="Unassembled WGS sequence"/>
</dbReference>
<name>A0A7J8EK31_ROUAE</name>
<keyword evidence="3" id="KW-1185">Reference proteome</keyword>
<accession>A0A7J8EK31</accession>
<organism evidence="2 3">
    <name type="scientific">Rousettus aegyptiacus</name>
    <name type="common">Egyptian fruit bat</name>
    <name type="synonym">Pteropus aegyptiacus</name>
    <dbReference type="NCBI Taxonomy" id="9407"/>
    <lineage>
        <taxon>Eukaryota</taxon>
        <taxon>Metazoa</taxon>
        <taxon>Chordata</taxon>
        <taxon>Craniata</taxon>
        <taxon>Vertebrata</taxon>
        <taxon>Euteleostomi</taxon>
        <taxon>Mammalia</taxon>
        <taxon>Eutheria</taxon>
        <taxon>Laurasiatheria</taxon>
        <taxon>Chiroptera</taxon>
        <taxon>Yinpterochiroptera</taxon>
        <taxon>Pteropodoidea</taxon>
        <taxon>Pteropodidae</taxon>
        <taxon>Rousettinae</taxon>
        <taxon>Rousettus</taxon>
    </lineage>
</organism>
<gene>
    <name evidence="2" type="ORF">HJG63_012571</name>
</gene>
<dbReference type="EMBL" id="JACASE010000009">
    <property type="protein sequence ID" value="KAF6435848.1"/>
    <property type="molecule type" value="Genomic_DNA"/>
</dbReference>
<protein>
    <submittedName>
        <fullName evidence="2">Uncharacterized protein</fullName>
    </submittedName>
</protein>
<evidence type="ECO:0000313" key="2">
    <source>
        <dbReference type="EMBL" id="KAF6435848.1"/>
    </source>
</evidence>
<evidence type="ECO:0000256" key="1">
    <source>
        <dbReference type="SAM" id="MobiDB-lite"/>
    </source>
</evidence>
<feature type="compositionally biased region" description="Acidic residues" evidence="1">
    <location>
        <begin position="26"/>
        <end position="37"/>
    </location>
</feature>
<evidence type="ECO:0000313" key="3">
    <source>
        <dbReference type="Proteomes" id="UP000593571"/>
    </source>
</evidence>
<sequence length="135" mass="15629">MGNFFSEQTDNWEEMGPGSYDPDNLCMEDEIDLEEETNGNIEEPTMTMEEPPPAPRENKNKEISGQTNNRDNEEVLSLVKTVRSALRQNAKKPKKGGRQRTILVFYYRKKKQQNQHLPEDKEETPQNSGNEKNDL</sequence>
<reference evidence="2 3" key="1">
    <citation type="journal article" date="2020" name="Nature">
        <title>Six reference-quality genomes reveal evolution of bat adaptations.</title>
        <authorList>
            <person name="Jebb D."/>
            <person name="Huang Z."/>
            <person name="Pippel M."/>
            <person name="Hughes G.M."/>
            <person name="Lavrichenko K."/>
            <person name="Devanna P."/>
            <person name="Winkler S."/>
            <person name="Jermiin L.S."/>
            <person name="Skirmuntt E.C."/>
            <person name="Katzourakis A."/>
            <person name="Burkitt-Gray L."/>
            <person name="Ray D.A."/>
            <person name="Sullivan K.A.M."/>
            <person name="Roscito J.G."/>
            <person name="Kirilenko B.M."/>
            <person name="Davalos L.M."/>
            <person name="Corthals A.P."/>
            <person name="Power M.L."/>
            <person name="Jones G."/>
            <person name="Ransome R.D."/>
            <person name="Dechmann D.K.N."/>
            <person name="Locatelli A.G."/>
            <person name="Puechmaille S.J."/>
            <person name="Fedrigo O."/>
            <person name="Jarvis E.D."/>
            <person name="Hiller M."/>
            <person name="Vernes S.C."/>
            <person name="Myers E.W."/>
            <person name="Teeling E.C."/>
        </authorList>
    </citation>
    <scope>NUCLEOTIDE SEQUENCE [LARGE SCALE GENOMIC DNA]</scope>
    <source>
        <strain evidence="2">MRouAeg1</strain>
        <tissue evidence="2">Muscle</tissue>
    </source>
</reference>
<feature type="compositionally biased region" description="Basic residues" evidence="1">
    <location>
        <begin position="89"/>
        <end position="98"/>
    </location>
</feature>
<proteinExistence type="predicted"/>
<feature type="compositionally biased region" description="Polar residues" evidence="1">
    <location>
        <begin position="125"/>
        <end position="135"/>
    </location>
</feature>
<comment type="caution">
    <text evidence="2">The sequence shown here is derived from an EMBL/GenBank/DDBJ whole genome shotgun (WGS) entry which is preliminary data.</text>
</comment>
<feature type="region of interest" description="Disordered" evidence="1">
    <location>
        <begin position="1"/>
        <end position="135"/>
    </location>
</feature>